<reference evidence="3 4" key="1">
    <citation type="submission" date="2022-10" db="EMBL/GenBank/DDBJ databases">
        <title>Luteolibacter arcticus strain CCTCC AB 2014275, whole genome shotgun sequencing project.</title>
        <authorList>
            <person name="Zhao G."/>
            <person name="Shen L."/>
        </authorList>
    </citation>
    <scope>NUCLEOTIDE SEQUENCE [LARGE SCALE GENOMIC DNA]</scope>
    <source>
        <strain evidence="3 4">CCTCC AB 2014275</strain>
    </source>
</reference>
<gene>
    <name evidence="3" type="ORF">OKA05_03245</name>
</gene>
<evidence type="ECO:0000256" key="1">
    <source>
        <dbReference type="ARBA" id="ARBA00023235"/>
    </source>
</evidence>
<comment type="caution">
    <text evidence="3">The sequence shown here is derived from an EMBL/GenBank/DDBJ whole genome shotgun (WGS) entry which is preliminary data.</text>
</comment>
<dbReference type="InterPro" id="IPR050417">
    <property type="entry name" value="Sugar_Epim/Isomerase"/>
</dbReference>
<dbReference type="InterPro" id="IPR013022">
    <property type="entry name" value="Xyl_isomerase-like_TIM-brl"/>
</dbReference>
<dbReference type="EMBL" id="JAPDDT010000001">
    <property type="protein sequence ID" value="MCW1921553.1"/>
    <property type="molecule type" value="Genomic_DNA"/>
</dbReference>
<protein>
    <submittedName>
        <fullName evidence="3">Sugar phosphate isomerase/epimerase</fullName>
    </submittedName>
</protein>
<dbReference type="Proteomes" id="UP001320876">
    <property type="component" value="Unassembled WGS sequence"/>
</dbReference>
<feature type="domain" description="Xylose isomerase-like TIM barrel" evidence="2">
    <location>
        <begin position="25"/>
        <end position="277"/>
    </location>
</feature>
<sequence>MNIGFNLLLWTPALQEDQFHLLTSLKNAGYDGVELPVFSADTNHYKVVGKALADQGLRSTAVTVIPDEAHNPSSPEAANRAGAVDFLKGIVDSCHAAGTEILMGPYHQPLGVFSGNSPTKDEWQWAAEVHREVADYAQQAGVKLVIEWLNRFECYFITTMGQGAEYAALVNHPNFTTMFDTFHANIEEKDPAATLMKYIKSVGHVHISENDRGTPGTGHAAIRESIQVLKEEGYTGWLTIEAFGRALPELAAATRVWRDLFPSPEEVYTKGIAYIRECLK</sequence>
<dbReference type="InterPro" id="IPR036237">
    <property type="entry name" value="Xyl_isomerase-like_sf"/>
</dbReference>
<evidence type="ECO:0000313" key="3">
    <source>
        <dbReference type="EMBL" id="MCW1921553.1"/>
    </source>
</evidence>
<accession>A0ABT3GDQ7</accession>
<evidence type="ECO:0000313" key="4">
    <source>
        <dbReference type="Proteomes" id="UP001320876"/>
    </source>
</evidence>
<dbReference type="GO" id="GO:0016853">
    <property type="term" value="F:isomerase activity"/>
    <property type="evidence" value="ECO:0007669"/>
    <property type="project" value="UniProtKB-KW"/>
</dbReference>
<keyword evidence="4" id="KW-1185">Reference proteome</keyword>
<dbReference type="Pfam" id="PF01261">
    <property type="entry name" value="AP_endonuc_2"/>
    <property type="match status" value="1"/>
</dbReference>
<dbReference type="SUPFAM" id="SSF51658">
    <property type="entry name" value="Xylose isomerase-like"/>
    <property type="match status" value="1"/>
</dbReference>
<name>A0ABT3GDQ7_9BACT</name>
<keyword evidence="1 3" id="KW-0413">Isomerase</keyword>
<dbReference type="PANTHER" id="PTHR43489">
    <property type="entry name" value="ISOMERASE"/>
    <property type="match status" value="1"/>
</dbReference>
<dbReference type="PANTHER" id="PTHR43489:SF7">
    <property type="entry name" value="3-DEHYDRO-D-GULOSIDE 4-EPIMERASE-RELATED"/>
    <property type="match status" value="1"/>
</dbReference>
<organism evidence="3 4">
    <name type="scientific">Luteolibacter arcticus</name>
    <dbReference type="NCBI Taxonomy" id="1581411"/>
    <lineage>
        <taxon>Bacteria</taxon>
        <taxon>Pseudomonadati</taxon>
        <taxon>Verrucomicrobiota</taxon>
        <taxon>Verrucomicrobiia</taxon>
        <taxon>Verrucomicrobiales</taxon>
        <taxon>Verrucomicrobiaceae</taxon>
        <taxon>Luteolibacter</taxon>
    </lineage>
</organism>
<dbReference type="Gene3D" id="3.20.20.150">
    <property type="entry name" value="Divalent-metal-dependent TIM barrel enzymes"/>
    <property type="match status" value="1"/>
</dbReference>
<proteinExistence type="predicted"/>
<evidence type="ECO:0000259" key="2">
    <source>
        <dbReference type="Pfam" id="PF01261"/>
    </source>
</evidence>
<dbReference type="RefSeq" id="WP_264485662.1">
    <property type="nucleotide sequence ID" value="NZ_JAPDDT010000001.1"/>
</dbReference>